<dbReference type="PANTHER" id="PTHR21310:SF48">
    <property type="entry name" value="AMINOGLYCOSIDE PHOSPHOTRANSFERASE DOMAIN-CONTAINING PROTEIN"/>
    <property type="match status" value="1"/>
</dbReference>
<organism evidence="2 3">
    <name type="scientific">Hypsizygus marmoreus</name>
    <name type="common">White beech mushroom</name>
    <name type="synonym">Agaricus marmoreus</name>
    <dbReference type="NCBI Taxonomy" id="39966"/>
    <lineage>
        <taxon>Eukaryota</taxon>
        <taxon>Fungi</taxon>
        <taxon>Dikarya</taxon>
        <taxon>Basidiomycota</taxon>
        <taxon>Agaricomycotina</taxon>
        <taxon>Agaricomycetes</taxon>
        <taxon>Agaricomycetidae</taxon>
        <taxon>Agaricales</taxon>
        <taxon>Tricholomatineae</taxon>
        <taxon>Lyophyllaceae</taxon>
        <taxon>Hypsizygus</taxon>
    </lineage>
</organism>
<dbReference type="STRING" id="39966.A0A369JP56"/>
<evidence type="ECO:0000313" key="3">
    <source>
        <dbReference type="Proteomes" id="UP000076154"/>
    </source>
</evidence>
<dbReference type="OrthoDB" id="8300194at2759"/>
<dbReference type="AlphaFoldDB" id="A0A369JP56"/>
<dbReference type="PANTHER" id="PTHR21310">
    <property type="entry name" value="AMINOGLYCOSIDE PHOSPHOTRANSFERASE-RELATED-RELATED"/>
    <property type="match status" value="1"/>
</dbReference>
<dbReference type="InterPro" id="IPR011009">
    <property type="entry name" value="Kinase-like_dom_sf"/>
</dbReference>
<dbReference type="Proteomes" id="UP000076154">
    <property type="component" value="Unassembled WGS sequence"/>
</dbReference>
<dbReference type="Gene3D" id="3.90.1200.10">
    <property type="match status" value="1"/>
</dbReference>
<name>A0A369JP56_HYPMA</name>
<evidence type="ECO:0000259" key="1">
    <source>
        <dbReference type="Pfam" id="PF01636"/>
    </source>
</evidence>
<comment type="caution">
    <text evidence="2">The sequence shown here is derived from an EMBL/GenBank/DDBJ whole genome shotgun (WGS) entry which is preliminary data.</text>
</comment>
<reference evidence="2" key="1">
    <citation type="submission" date="2018-04" db="EMBL/GenBank/DDBJ databases">
        <title>Whole genome sequencing of Hypsizygus marmoreus.</title>
        <authorList>
            <person name="Choi I.-G."/>
            <person name="Min B."/>
            <person name="Kim J.-G."/>
            <person name="Kim S."/>
            <person name="Oh Y.-L."/>
            <person name="Kong W.-S."/>
            <person name="Park H."/>
            <person name="Jeong J."/>
            <person name="Song E.-S."/>
        </authorList>
    </citation>
    <scope>NUCLEOTIDE SEQUENCE [LARGE SCALE GENOMIC DNA]</scope>
    <source>
        <strain evidence="2">51987-8</strain>
    </source>
</reference>
<dbReference type="InParanoid" id="A0A369JP56"/>
<sequence length="264" mass="29650">MNLQQIKSRLHDGVCISNSPSVVDIGDGMIVKHGTRVSDVEENAANLVSSFTLIRVPKMIASHSEVLYGRSYTYLVQEKLPGLPLMSFLESLDTASCNDLANQLASIVTQLKRLDRKGIIGHPGYPGCLKQHIFAAFRTPCRATTTQELVDWIAAKGEILTTPADRAKWISTIDFTRPQIFCHGDLVPENILVEQTTNGGLVITGVVDWEATGWYPYFWNDFITRRRLHQYPQQWAKIASCMLMFPNESTAFDYLFNYAEMAAD</sequence>
<keyword evidence="3" id="KW-1185">Reference proteome</keyword>
<dbReference type="SUPFAM" id="SSF56112">
    <property type="entry name" value="Protein kinase-like (PK-like)"/>
    <property type="match status" value="1"/>
</dbReference>
<protein>
    <recommendedName>
        <fullName evidence="1">Aminoglycoside phosphotransferase domain-containing protein</fullName>
    </recommendedName>
</protein>
<proteinExistence type="predicted"/>
<dbReference type="InterPro" id="IPR002575">
    <property type="entry name" value="Aminoglycoside_PTrfase"/>
</dbReference>
<gene>
    <name evidence="2" type="ORF">Hypma_012131</name>
</gene>
<dbReference type="EMBL" id="LUEZ02000058">
    <property type="protein sequence ID" value="RDB20566.1"/>
    <property type="molecule type" value="Genomic_DNA"/>
</dbReference>
<dbReference type="Pfam" id="PF01636">
    <property type="entry name" value="APH"/>
    <property type="match status" value="1"/>
</dbReference>
<evidence type="ECO:0000313" key="2">
    <source>
        <dbReference type="EMBL" id="RDB20566.1"/>
    </source>
</evidence>
<feature type="domain" description="Aminoglycoside phosphotransferase" evidence="1">
    <location>
        <begin position="54"/>
        <end position="216"/>
    </location>
</feature>
<accession>A0A369JP56</accession>
<dbReference type="InterPro" id="IPR051678">
    <property type="entry name" value="AGP_Transferase"/>
</dbReference>